<keyword evidence="5" id="KW-0408">Iron</keyword>
<accession>A0A381PFU1</accession>
<reference evidence="6" key="1">
    <citation type="submission" date="2018-05" db="EMBL/GenBank/DDBJ databases">
        <authorList>
            <person name="Lanie J.A."/>
            <person name="Ng W.-L."/>
            <person name="Kazmierczak K.M."/>
            <person name="Andrzejewski T.M."/>
            <person name="Davidsen T.M."/>
            <person name="Wayne K.J."/>
            <person name="Tettelin H."/>
            <person name="Glass J.I."/>
            <person name="Rusch D."/>
            <person name="Podicherti R."/>
            <person name="Tsui H.-C.T."/>
            <person name="Winkler M.E."/>
        </authorList>
    </citation>
    <scope>NUCLEOTIDE SEQUENCE</scope>
</reference>
<dbReference type="EMBL" id="UINC01000970">
    <property type="protein sequence ID" value="SUZ65842.1"/>
    <property type="molecule type" value="Genomic_DNA"/>
</dbReference>
<dbReference type="GO" id="GO:0010436">
    <property type="term" value="F:carotenoid dioxygenase activity"/>
    <property type="evidence" value="ECO:0007669"/>
    <property type="project" value="TreeGrafter"/>
</dbReference>
<dbReference type="InterPro" id="IPR004294">
    <property type="entry name" value="Carotenoid_Oase"/>
</dbReference>
<dbReference type="AlphaFoldDB" id="A0A381PFU1"/>
<evidence type="ECO:0000256" key="2">
    <source>
        <dbReference type="ARBA" id="ARBA00006787"/>
    </source>
</evidence>
<proteinExistence type="inferred from homology"/>
<keyword evidence="3" id="KW-0479">Metal-binding</keyword>
<dbReference type="GO" id="GO:0016121">
    <property type="term" value="P:carotene catabolic process"/>
    <property type="evidence" value="ECO:0007669"/>
    <property type="project" value="TreeGrafter"/>
</dbReference>
<comment type="cofactor">
    <cofactor evidence="1">
        <name>Fe(2+)</name>
        <dbReference type="ChEBI" id="CHEBI:29033"/>
    </cofactor>
</comment>
<comment type="similarity">
    <text evidence="2">Belongs to the carotenoid oxygenase family.</text>
</comment>
<sequence length="485" mass="53960">MSAQALGANEIPSCHGGLENLNVEYDYDLEDVEGELPTDIRGTFYRNGPGRQRIGDSKYGHWFDGDGMLCQFTFNEGKAHFRNRYVRTPKYIEETAAQKVLYRGFGTQVPGGFLSNFLKTPANPANTSTIYHGGHLLALNEGGKPWELQPGSLDTIGEFTYDGQLEPSMVFSAHGKVHSRTGDYINYGAGVSGFGLKGPKLCINMYRIDPEGTLFKKAQIPLDTFPFCHDFALSDKYAIFFLGSIVFGNMVPVILGTRTISDQVTFDESIPMQIVVVDLDTLTEVKRFETDPGAIIHFGNAFEEGDELIIDGMSQDNFGANETLQDVFNPDGRFGGGWYMRYFLNMKTGELKSEQIMETECEFPTFNTAFTGSRNEVTYTACSVDNGANSFFNGISRVTRDGDATVVVLPPGCYGSEPVFIPKINATKEDDGYLMEVVYNGFEHKSELQIYRADDVNDQVCSLKLKHHVPHQFHGFYTPEVFATT</sequence>
<name>A0A381PFU1_9ZZZZ</name>
<evidence type="ECO:0000313" key="6">
    <source>
        <dbReference type="EMBL" id="SUZ65842.1"/>
    </source>
</evidence>
<gene>
    <name evidence="6" type="ORF">METZ01_LOCUS18696</name>
</gene>
<dbReference type="PANTHER" id="PTHR10543">
    <property type="entry name" value="BETA-CAROTENE DIOXYGENASE"/>
    <property type="match status" value="1"/>
</dbReference>
<evidence type="ECO:0008006" key="7">
    <source>
        <dbReference type="Google" id="ProtNLM"/>
    </source>
</evidence>
<evidence type="ECO:0000256" key="4">
    <source>
        <dbReference type="ARBA" id="ARBA00023002"/>
    </source>
</evidence>
<dbReference type="Pfam" id="PF03055">
    <property type="entry name" value="RPE65"/>
    <property type="match status" value="1"/>
</dbReference>
<keyword evidence="4" id="KW-0560">Oxidoreductase</keyword>
<evidence type="ECO:0000256" key="5">
    <source>
        <dbReference type="ARBA" id="ARBA00023004"/>
    </source>
</evidence>
<evidence type="ECO:0000256" key="1">
    <source>
        <dbReference type="ARBA" id="ARBA00001954"/>
    </source>
</evidence>
<protein>
    <recommendedName>
        <fullName evidence="7">Dioxygenase</fullName>
    </recommendedName>
</protein>
<organism evidence="6">
    <name type="scientific">marine metagenome</name>
    <dbReference type="NCBI Taxonomy" id="408172"/>
    <lineage>
        <taxon>unclassified sequences</taxon>
        <taxon>metagenomes</taxon>
        <taxon>ecological metagenomes</taxon>
    </lineage>
</organism>
<dbReference type="GO" id="GO:0046872">
    <property type="term" value="F:metal ion binding"/>
    <property type="evidence" value="ECO:0007669"/>
    <property type="project" value="UniProtKB-KW"/>
</dbReference>
<dbReference type="PANTHER" id="PTHR10543:SF89">
    <property type="entry name" value="CAROTENOID 9,10(9',10')-CLEAVAGE DIOXYGENASE 1"/>
    <property type="match status" value="1"/>
</dbReference>
<evidence type="ECO:0000256" key="3">
    <source>
        <dbReference type="ARBA" id="ARBA00022723"/>
    </source>
</evidence>